<gene>
    <name evidence="1" type="ORF">M9H77_36954</name>
</gene>
<dbReference type="Proteomes" id="UP001060085">
    <property type="component" value="Linkage Group LG08"/>
</dbReference>
<protein>
    <submittedName>
        <fullName evidence="1">Uncharacterized protein</fullName>
    </submittedName>
</protein>
<sequence length="583" mass="65828">MEVETHCFDNQKGAVLFHNHEFIRVNNPRGNCISWSHLGLRSPNLGPFFVQFGSVNPLLTGPFEFEMDPEVLLEKEVQRSKSLIQFMADERLVPYPEEEIKRKNVLLKLKQIVMKWVKGVAYEHQLPKNRIKAASATILTFGSYGLGVHTAESDIDAVCIAPYFATLAEDFFIGLHNILASRPEVTEIHCIKDAKVPLMKFKFDGIAIDLPFAQLKVISVPEDVDLFNPFFLRNIDETSWKSLSGIRANKSILRLVPNIELFQSLLRCVKLWAKRRGVYGHLLGYFGGVHLAVLAAFVCQRHPNASLSALMSIFFKTFAFWPWPTPVFLNGRVVPTVFPTDVRFLMPIQLPCSPNQFCHCNITRSTFYRIKGELVRGHAIIEDILRPNFSWSSLFDPFPHAKTYALFVKIRLSSSDHDSLGQWTGWVKSRFRSLLVKLEDLLGFCDPNSKEYLDIDVAQPNVVFYWGLQPIRRDYIDIDCIDEEFMKNIGSGYQGPPGGMKVSVVKASQLPKASPSPKSTPCRTGGGNKGAKAHWRILRKIPQPENHLSRDFAGILAKNDNAEYPIAGCEAPNVNSPLLQTVV</sequence>
<name>A0ACB9ZUC1_CATRO</name>
<dbReference type="EMBL" id="CM044708">
    <property type="protein sequence ID" value="KAI5650949.1"/>
    <property type="molecule type" value="Genomic_DNA"/>
</dbReference>
<accession>A0ACB9ZUC1</accession>
<comment type="caution">
    <text evidence="1">The sequence shown here is derived from an EMBL/GenBank/DDBJ whole genome shotgun (WGS) entry which is preliminary data.</text>
</comment>
<organism evidence="1 2">
    <name type="scientific">Catharanthus roseus</name>
    <name type="common">Madagascar periwinkle</name>
    <name type="synonym">Vinca rosea</name>
    <dbReference type="NCBI Taxonomy" id="4058"/>
    <lineage>
        <taxon>Eukaryota</taxon>
        <taxon>Viridiplantae</taxon>
        <taxon>Streptophyta</taxon>
        <taxon>Embryophyta</taxon>
        <taxon>Tracheophyta</taxon>
        <taxon>Spermatophyta</taxon>
        <taxon>Magnoliopsida</taxon>
        <taxon>eudicotyledons</taxon>
        <taxon>Gunneridae</taxon>
        <taxon>Pentapetalae</taxon>
        <taxon>asterids</taxon>
        <taxon>lamiids</taxon>
        <taxon>Gentianales</taxon>
        <taxon>Apocynaceae</taxon>
        <taxon>Rauvolfioideae</taxon>
        <taxon>Vinceae</taxon>
        <taxon>Catharanthinae</taxon>
        <taxon>Catharanthus</taxon>
    </lineage>
</organism>
<proteinExistence type="predicted"/>
<reference evidence="2" key="1">
    <citation type="journal article" date="2023" name="Nat. Plants">
        <title>Single-cell RNA sequencing provides a high-resolution roadmap for understanding the multicellular compartmentation of specialized metabolism.</title>
        <authorList>
            <person name="Sun S."/>
            <person name="Shen X."/>
            <person name="Li Y."/>
            <person name="Li Y."/>
            <person name="Wang S."/>
            <person name="Li R."/>
            <person name="Zhang H."/>
            <person name="Shen G."/>
            <person name="Guo B."/>
            <person name="Wei J."/>
            <person name="Xu J."/>
            <person name="St-Pierre B."/>
            <person name="Chen S."/>
            <person name="Sun C."/>
        </authorList>
    </citation>
    <scope>NUCLEOTIDE SEQUENCE [LARGE SCALE GENOMIC DNA]</scope>
</reference>
<evidence type="ECO:0000313" key="2">
    <source>
        <dbReference type="Proteomes" id="UP001060085"/>
    </source>
</evidence>
<keyword evidence="2" id="KW-1185">Reference proteome</keyword>
<evidence type="ECO:0000313" key="1">
    <source>
        <dbReference type="EMBL" id="KAI5650949.1"/>
    </source>
</evidence>